<name>A0ABR3VVE4_9PEZI</name>
<feature type="region of interest" description="Disordered" evidence="1">
    <location>
        <begin position="59"/>
        <end position="111"/>
    </location>
</feature>
<feature type="compositionally biased region" description="Low complexity" evidence="1">
    <location>
        <begin position="21"/>
        <end position="31"/>
    </location>
</feature>
<comment type="caution">
    <text evidence="2">The sequence shown here is derived from an EMBL/GenBank/DDBJ whole genome shotgun (WGS) entry which is preliminary data.</text>
</comment>
<organism evidence="2 3">
    <name type="scientific">Phialemonium thermophilum</name>
    <dbReference type="NCBI Taxonomy" id="223376"/>
    <lineage>
        <taxon>Eukaryota</taxon>
        <taxon>Fungi</taxon>
        <taxon>Dikarya</taxon>
        <taxon>Ascomycota</taxon>
        <taxon>Pezizomycotina</taxon>
        <taxon>Sordariomycetes</taxon>
        <taxon>Sordariomycetidae</taxon>
        <taxon>Cephalothecales</taxon>
        <taxon>Cephalothecaceae</taxon>
        <taxon>Phialemonium</taxon>
    </lineage>
</organism>
<sequence length="157" mass="16103">MYGEEDPEMVLQNALRALQQEEADAEAQAAAVREERERAERGLPPLGAIAGQAYAQAASASGLVTTPVSGPRTSISAGGGGGSGSSGPNGNTSARFAPTPGPPTTGPNGEDLTLTPIPSGGPMSVTERPVRCPFCVNQRMLRTIKEAVEHLSTHVVV</sequence>
<keyword evidence="3" id="KW-1185">Reference proteome</keyword>
<feature type="compositionally biased region" description="Gly residues" evidence="1">
    <location>
        <begin position="77"/>
        <end position="87"/>
    </location>
</feature>
<feature type="region of interest" description="Disordered" evidence="1">
    <location>
        <begin position="21"/>
        <end position="42"/>
    </location>
</feature>
<proteinExistence type="predicted"/>
<feature type="compositionally biased region" description="Basic and acidic residues" evidence="1">
    <location>
        <begin position="32"/>
        <end position="41"/>
    </location>
</feature>
<accession>A0ABR3VVE4</accession>
<evidence type="ECO:0000256" key="1">
    <source>
        <dbReference type="SAM" id="MobiDB-lite"/>
    </source>
</evidence>
<dbReference type="EMBL" id="JAZHXJ010001063">
    <property type="protein sequence ID" value="KAL1846005.1"/>
    <property type="molecule type" value="Genomic_DNA"/>
</dbReference>
<evidence type="ECO:0000313" key="3">
    <source>
        <dbReference type="Proteomes" id="UP001586593"/>
    </source>
</evidence>
<dbReference type="Proteomes" id="UP001586593">
    <property type="component" value="Unassembled WGS sequence"/>
</dbReference>
<protein>
    <recommendedName>
        <fullName evidence="4">UBZ4-type domain-containing protein</fullName>
    </recommendedName>
</protein>
<gene>
    <name evidence="2" type="ORF">VTK73DRAFT_384</name>
</gene>
<reference evidence="2 3" key="1">
    <citation type="journal article" date="2024" name="Commun. Biol.">
        <title>Comparative genomic analysis of thermophilic fungi reveals convergent evolutionary adaptations and gene losses.</title>
        <authorList>
            <person name="Steindorff A.S."/>
            <person name="Aguilar-Pontes M.V."/>
            <person name="Robinson A.J."/>
            <person name="Andreopoulos B."/>
            <person name="LaButti K."/>
            <person name="Kuo A."/>
            <person name="Mondo S."/>
            <person name="Riley R."/>
            <person name="Otillar R."/>
            <person name="Haridas S."/>
            <person name="Lipzen A."/>
            <person name="Grimwood J."/>
            <person name="Schmutz J."/>
            <person name="Clum A."/>
            <person name="Reid I.D."/>
            <person name="Moisan M.C."/>
            <person name="Butler G."/>
            <person name="Nguyen T.T.M."/>
            <person name="Dewar K."/>
            <person name="Conant G."/>
            <person name="Drula E."/>
            <person name="Henrissat B."/>
            <person name="Hansel C."/>
            <person name="Singer S."/>
            <person name="Hutchinson M.I."/>
            <person name="de Vries R.P."/>
            <person name="Natvig D.O."/>
            <person name="Powell A.J."/>
            <person name="Tsang A."/>
            <person name="Grigoriev I.V."/>
        </authorList>
    </citation>
    <scope>NUCLEOTIDE SEQUENCE [LARGE SCALE GENOMIC DNA]</scope>
    <source>
        <strain evidence="2 3">ATCC 24622</strain>
    </source>
</reference>
<evidence type="ECO:0000313" key="2">
    <source>
        <dbReference type="EMBL" id="KAL1846005.1"/>
    </source>
</evidence>
<evidence type="ECO:0008006" key="4">
    <source>
        <dbReference type="Google" id="ProtNLM"/>
    </source>
</evidence>